<reference evidence="6 7" key="1">
    <citation type="submission" date="2021-05" db="EMBL/GenBank/DDBJ databases">
        <title>A Polyphasic approach of four new species of the genus Ohtaekwangia: Ohtaekwangia histidinii sp. nov., Ohtaekwangia cretensis sp. nov., Ohtaekwangia indiensis sp. nov., Ohtaekwangia reichenbachii sp. nov. from diverse environment.</title>
        <authorList>
            <person name="Octaviana S."/>
        </authorList>
    </citation>
    <scope>NUCLEOTIDE SEQUENCE [LARGE SCALE GENOMIC DNA]</scope>
    <source>
        <strain evidence="6 7">PWU4</strain>
    </source>
</reference>
<dbReference type="AlphaFoldDB" id="A0AAP2DLH2"/>
<dbReference type="InterPro" id="IPR039425">
    <property type="entry name" value="RNA_pol_sigma-70-like"/>
</dbReference>
<dbReference type="GO" id="GO:0006352">
    <property type="term" value="P:DNA-templated transcription initiation"/>
    <property type="evidence" value="ECO:0007669"/>
    <property type="project" value="InterPro"/>
</dbReference>
<dbReference type="Gene3D" id="1.10.10.10">
    <property type="entry name" value="Winged helix-like DNA-binding domain superfamily/Winged helix DNA-binding domain"/>
    <property type="match status" value="1"/>
</dbReference>
<organism evidence="6 7">
    <name type="scientific">Chryseosolibacter histidini</name>
    <dbReference type="NCBI Taxonomy" id="2782349"/>
    <lineage>
        <taxon>Bacteria</taxon>
        <taxon>Pseudomonadati</taxon>
        <taxon>Bacteroidota</taxon>
        <taxon>Cytophagia</taxon>
        <taxon>Cytophagales</taxon>
        <taxon>Chryseotaleaceae</taxon>
        <taxon>Chryseosolibacter</taxon>
    </lineage>
</organism>
<dbReference type="InterPro" id="IPR013325">
    <property type="entry name" value="RNA_pol_sigma_r2"/>
</dbReference>
<dbReference type="PANTHER" id="PTHR43133">
    <property type="entry name" value="RNA POLYMERASE ECF-TYPE SIGMA FACTO"/>
    <property type="match status" value="1"/>
</dbReference>
<dbReference type="SUPFAM" id="SSF88659">
    <property type="entry name" value="Sigma3 and sigma4 domains of RNA polymerase sigma factors"/>
    <property type="match status" value="1"/>
</dbReference>
<evidence type="ECO:0000256" key="2">
    <source>
        <dbReference type="ARBA" id="ARBA00023015"/>
    </source>
</evidence>
<dbReference type="InterPro" id="IPR014284">
    <property type="entry name" value="RNA_pol_sigma-70_dom"/>
</dbReference>
<dbReference type="GO" id="GO:0016987">
    <property type="term" value="F:sigma factor activity"/>
    <property type="evidence" value="ECO:0007669"/>
    <property type="project" value="UniProtKB-KW"/>
</dbReference>
<comment type="caution">
    <text evidence="6">The sequence shown here is derived from an EMBL/GenBank/DDBJ whole genome shotgun (WGS) entry which is preliminary data.</text>
</comment>
<protein>
    <submittedName>
        <fullName evidence="6">Sigma-70 family RNA polymerase sigma factor</fullName>
    </submittedName>
</protein>
<evidence type="ECO:0000256" key="1">
    <source>
        <dbReference type="ARBA" id="ARBA00010641"/>
    </source>
</evidence>
<proteinExistence type="inferred from homology"/>
<evidence type="ECO:0000256" key="3">
    <source>
        <dbReference type="ARBA" id="ARBA00023082"/>
    </source>
</evidence>
<dbReference type="CDD" id="cd06171">
    <property type="entry name" value="Sigma70_r4"/>
    <property type="match status" value="1"/>
</dbReference>
<dbReference type="NCBIfam" id="TIGR02937">
    <property type="entry name" value="sigma70-ECF"/>
    <property type="match status" value="1"/>
</dbReference>
<accession>A0AAP2DLH2</accession>
<dbReference type="SUPFAM" id="SSF88946">
    <property type="entry name" value="Sigma2 domain of RNA polymerase sigma factors"/>
    <property type="match status" value="1"/>
</dbReference>
<name>A0AAP2DLH2_9BACT</name>
<dbReference type="PANTHER" id="PTHR43133:SF46">
    <property type="entry name" value="RNA POLYMERASE SIGMA-70 FACTOR ECF SUBFAMILY"/>
    <property type="match status" value="1"/>
</dbReference>
<dbReference type="GO" id="GO:0003677">
    <property type="term" value="F:DNA binding"/>
    <property type="evidence" value="ECO:0007669"/>
    <property type="project" value="InterPro"/>
</dbReference>
<evidence type="ECO:0000259" key="5">
    <source>
        <dbReference type="Pfam" id="PF08281"/>
    </source>
</evidence>
<gene>
    <name evidence="6" type="ORF">KK083_16635</name>
</gene>
<keyword evidence="4" id="KW-0804">Transcription</keyword>
<dbReference type="EMBL" id="JAHESF010000015">
    <property type="protein sequence ID" value="MBT1698520.1"/>
    <property type="molecule type" value="Genomic_DNA"/>
</dbReference>
<keyword evidence="3" id="KW-0731">Sigma factor</keyword>
<dbReference type="Gene3D" id="1.10.1740.10">
    <property type="match status" value="1"/>
</dbReference>
<evidence type="ECO:0000313" key="6">
    <source>
        <dbReference type="EMBL" id="MBT1698520.1"/>
    </source>
</evidence>
<sequence>MSLKSELRSAELEDSTLWKRFKSGNDLAFSIIYKKYVQRLYNYGMHTCYDRDLVLDCLQELFGRLWDKRAQVADVEAVNFYLFKSFRRLLLSKLAQSRKESLRFLNAEAPGFEMLTSFEDSIILEEASTQQIAHLKKAITTLTKRQREVIFLKFFNELSYQDVAAVMEMNVESVYNLMTKAIDALRKILKRAYLYFPVLFPAFL</sequence>
<dbReference type="Proteomes" id="UP001319200">
    <property type="component" value="Unassembled WGS sequence"/>
</dbReference>
<feature type="domain" description="RNA polymerase sigma factor 70 region 4 type 2" evidence="5">
    <location>
        <begin position="135"/>
        <end position="183"/>
    </location>
</feature>
<dbReference type="InterPro" id="IPR036388">
    <property type="entry name" value="WH-like_DNA-bd_sf"/>
</dbReference>
<comment type="similarity">
    <text evidence="1">Belongs to the sigma-70 factor family. ECF subfamily.</text>
</comment>
<dbReference type="Pfam" id="PF08281">
    <property type="entry name" value="Sigma70_r4_2"/>
    <property type="match status" value="1"/>
</dbReference>
<evidence type="ECO:0000256" key="4">
    <source>
        <dbReference type="ARBA" id="ARBA00023163"/>
    </source>
</evidence>
<evidence type="ECO:0000313" key="7">
    <source>
        <dbReference type="Proteomes" id="UP001319200"/>
    </source>
</evidence>
<keyword evidence="7" id="KW-1185">Reference proteome</keyword>
<dbReference type="InterPro" id="IPR013324">
    <property type="entry name" value="RNA_pol_sigma_r3/r4-like"/>
</dbReference>
<dbReference type="InterPro" id="IPR013249">
    <property type="entry name" value="RNA_pol_sigma70_r4_t2"/>
</dbReference>
<keyword evidence="2" id="KW-0805">Transcription regulation</keyword>